<organism evidence="2 3">
    <name type="scientific">Dacryopinax primogenitus (strain DJM 731)</name>
    <name type="common">Brown rot fungus</name>
    <dbReference type="NCBI Taxonomy" id="1858805"/>
    <lineage>
        <taxon>Eukaryota</taxon>
        <taxon>Fungi</taxon>
        <taxon>Dikarya</taxon>
        <taxon>Basidiomycota</taxon>
        <taxon>Agaricomycotina</taxon>
        <taxon>Dacrymycetes</taxon>
        <taxon>Dacrymycetales</taxon>
        <taxon>Dacrymycetaceae</taxon>
        <taxon>Dacryopinax</taxon>
    </lineage>
</organism>
<evidence type="ECO:0000256" key="1">
    <source>
        <dbReference type="SAM" id="MobiDB-lite"/>
    </source>
</evidence>
<sequence>MAIEPMDTADEQSIRFQQIMNQSPEANELSDRAYLFYLMDCAFGPPTNFFDSLQSLVLPTGALPVLSSPSEGAPASPTSSSSLPSPRTLVQLIQAGAWDDSSSCLAPAISATNSHTPALLNDIPGNSTIERSLAPSSNPPGSLLPASSHHPGRLSTSICPRGDLGASTRPACLTRPGETVWAHQGQQDFDEIAQYLAQQFLDVSSTLSCSGDNVPAASGPWWFKIQTKLYLQICEALDMPSLQANDEHVVQDHGGTWSGRLTCEHVAAWFTSFPQAKPLTQSTFTNHQGVLKQWEHLWADKEHYYNAHKEVLSSISPDEENPQLYGAIKLLGVLGFLAASDEAERQALLSIGGYGPKWKKRSENTFQTTPLDKEDNCALPSHLKVLRFSSDPRLHAENRHGLISFSQGDDFINVEAMDHIVIHVKVPQPCEMGAKLNLKSINDLIELSWAFADIFFDNEWQVG</sequence>
<gene>
    <name evidence="2" type="ORF">DACRYDRAFT_15562</name>
</gene>
<dbReference type="RefSeq" id="XP_040629093.1">
    <property type="nucleotide sequence ID" value="XM_040771119.1"/>
</dbReference>
<feature type="region of interest" description="Disordered" evidence="1">
    <location>
        <begin position="124"/>
        <end position="160"/>
    </location>
</feature>
<evidence type="ECO:0000313" key="2">
    <source>
        <dbReference type="EMBL" id="EJU02196.1"/>
    </source>
</evidence>
<accession>M5FWC4</accession>
<dbReference type="Proteomes" id="UP000030653">
    <property type="component" value="Unassembled WGS sequence"/>
</dbReference>
<reference evidence="2 3" key="1">
    <citation type="journal article" date="2012" name="Science">
        <title>The Paleozoic origin of enzymatic lignin decomposition reconstructed from 31 fungal genomes.</title>
        <authorList>
            <person name="Floudas D."/>
            <person name="Binder M."/>
            <person name="Riley R."/>
            <person name="Barry K."/>
            <person name="Blanchette R.A."/>
            <person name="Henrissat B."/>
            <person name="Martinez A.T."/>
            <person name="Otillar R."/>
            <person name="Spatafora J.W."/>
            <person name="Yadav J.S."/>
            <person name="Aerts A."/>
            <person name="Benoit I."/>
            <person name="Boyd A."/>
            <person name="Carlson A."/>
            <person name="Copeland A."/>
            <person name="Coutinho P.M."/>
            <person name="de Vries R.P."/>
            <person name="Ferreira P."/>
            <person name="Findley K."/>
            <person name="Foster B."/>
            <person name="Gaskell J."/>
            <person name="Glotzer D."/>
            <person name="Gorecki P."/>
            <person name="Heitman J."/>
            <person name="Hesse C."/>
            <person name="Hori C."/>
            <person name="Igarashi K."/>
            <person name="Jurgens J.A."/>
            <person name="Kallen N."/>
            <person name="Kersten P."/>
            <person name="Kohler A."/>
            <person name="Kuees U."/>
            <person name="Kumar T.K.A."/>
            <person name="Kuo A."/>
            <person name="LaButti K."/>
            <person name="Larrondo L.F."/>
            <person name="Lindquist E."/>
            <person name="Ling A."/>
            <person name="Lombard V."/>
            <person name="Lucas S."/>
            <person name="Lundell T."/>
            <person name="Martin R."/>
            <person name="McLaughlin D.J."/>
            <person name="Morgenstern I."/>
            <person name="Morin E."/>
            <person name="Murat C."/>
            <person name="Nagy L.G."/>
            <person name="Nolan M."/>
            <person name="Ohm R.A."/>
            <person name="Patyshakuliyeva A."/>
            <person name="Rokas A."/>
            <person name="Ruiz-Duenas F.J."/>
            <person name="Sabat G."/>
            <person name="Salamov A."/>
            <person name="Samejima M."/>
            <person name="Schmutz J."/>
            <person name="Slot J.C."/>
            <person name="St John F."/>
            <person name="Stenlid J."/>
            <person name="Sun H."/>
            <person name="Sun S."/>
            <person name="Syed K."/>
            <person name="Tsang A."/>
            <person name="Wiebenga A."/>
            <person name="Young D."/>
            <person name="Pisabarro A."/>
            <person name="Eastwood D.C."/>
            <person name="Martin F."/>
            <person name="Cullen D."/>
            <person name="Grigoriev I.V."/>
            <person name="Hibbett D.S."/>
        </authorList>
    </citation>
    <scope>NUCLEOTIDE SEQUENCE [LARGE SCALE GENOMIC DNA]</scope>
    <source>
        <strain evidence="2 3">DJM-731 SS1</strain>
    </source>
</reference>
<proteinExistence type="predicted"/>
<protein>
    <submittedName>
        <fullName evidence="2">Uncharacterized protein</fullName>
    </submittedName>
</protein>
<dbReference type="EMBL" id="JH795862">
    <property type="protein sequence ID" value="EJU02196.1"/>
    <property type="molecule type" value="Genomic_DNA"/>
</dbReference>
<name>M5FWC4_DACPD</name>
<dbReference type="GeneID" id="63686181"/>
<dbReference type="HOGENOM" id="CLU_590550_0_0_1"/>
<feature type="compositionally biased region" description="Polar residues" evidence="1">
    <location>
        <begin position="124"/>
        <end position="140"/>
    </location>
</feature>
<dbReference type="AlphaFoldDB" id="M5FWC4"/>
<evidence type="ECO:0000313" key="3">
    <source>
        <dbReference type="Proteomes" id="UP000030653"/>
    </source>
</evidence>
<keyword evidence="3" id="KW-1185">Reference proteome</keyword>